<evidence type="ECO:0000256" key="1">
    <source>
        <dbReference type="SAM" id="Phobius"/>
    </source>
</evidence>
<keyword evidence="1" id="KW-0472">Membrane</keyword>
<organism evidence="3 4">
    <name type="scientific">Falsiroseomonas frigidaquae</name>
    <dbReference type="NCBI Taxonomy" id="487318"/>
    <lineage>
        <taxon>Bacteria</taxon>
        <taxon>Pseudomonadati</taxon>
        <taxon>Pseudomonadota</taxon>
        <taxon>Alphaproteobacteria</taxon>
        <taxon>Acetobacterales</taxon>
        <taxon>Roseomonadaceae</taxon>
        <taxon>Falsiroseomonas</taxon>
    </lineage>
</organism>
<evidence type="ECO:0000313" key="4">
    <source>
        <dbReference type="Proteomes" id="UP000765160"/>
    </source>
</evidence>
<gene>
    <name evidence="3" type="ORF">HB662_13250</name>
</gene>
<keyword evidence="4" id="KW-1185">Reference proteome</keyword>
<keyword evidence="1" id="KW-1133">Transmembrane helix</keyword>
<dbReference type="Pfam" id="PF13400">
    <property type="entry name" value="Tad"/>
    <property type="match status" value="1"/>
</dbReference>
<dbReference type="Proteomes" id="UP000765160">
    <property type="component" value="Unassembled WGS sequence"/>
</dbReference>
<evidence type="ECO:0000259" key="2">
    <source>
        <dbReference type="Pfam" id="PF13400"/>
    </source>
</evidence>
<comment type="caution">
    <text evidence="3">The sequence shown here is derived from an EMBL/GenBank/DDBJ whole genome shotgun (WGS) entry which is preliminary data.</text>
</comment>
<sequence>MSAGKTLEPAFQAAQAPLRWAAVRRQLRSQRGATAALVAVSLMMLVGFAGLATEGGLLYLTSRNAQNGADSAAMAAASAYQFRGRTAALGAASEVALRNGFTGAVVNNPPLAGAMAGNANAFEVVLDRAVPMILSRSLHGKASMPVSARAVSLLVGATPACIVALTGTLTIQNSSTFDARECAIGSNAPGASVQIPQSNSTVRARAVTAVGTCNGCSNARWSFSEGYQNHAPPLDNPYAPLDTKPYTLASGASCLNTTTLNARGPIAPTGTTRAYCASVTVSNTSAVVFSPGTYVFQNASLTIGSISSFACSGCTFIFRGSSPGNLSITNTSAVNLSAPATNGDDADYDGVLFHRATGGAMGSNGSPNLNLQSVSSFNLAGGIYFPGSYIRIGNVSSSSSNNCLALVGGTIEISSLSSFRFDVSNCASYGTAVPATRVARLVE</sequence>
<feature type="domain" description="Putative Flp pilus-assembly TadG-like N-terminal" evidence="2">
    <location>
        <begin position="32"/>
        <end position="79"/>
    </location>
</feature>
<dbReference type="RefSeq" id="WP_168050293.1">
    <property type="nucleotide sequence ID" value="NZ_JAATJR010000004.1"/>
</dbReference>
<protein>
    <recommendedName>
        <fullName evidence="2">Putative Flp pilus-assembly TadG-like N-terminal domain-containing protein</fullName>
    </recommendedName>
</protein>
<proteinExistence type="predicted"/>
<feature type="transmembrane region" description="Helical" evidence="1">
    <location>
        <begin position="34"/>
        <end position="60"/>
    </location>
</feature>
<accession>A0ABX1F0A2</accession>
<evidence type="ECO:0000313" key="3">
    <source>
        <dbReference type="EMBL" id="NKE45751.1"/>
    </source>
</evidence>
<reference evidence="3 4" key="1">
    <citation type="submission" date="2020-03" db="EMBL/GenBank/DDBJ databases">
        <title>Roseomonas selenitidurans sp. nov. isolated from soil.</title>
        <authorList>
            <person name="Liu H."/>
        </authorList>
    </citation>
    <scope>NUCLEOTIDE SEQUENCE [LARGE SCALE GENOMIC DNA]</scope>
    <source>
        <strain evidence="3 4">JCM 15073</strain>
    </source>
</reference>
<dbReference type="EMBL" id="JAAVTX010000004">
    <property type="protein sequence ID" value="NKE45751.1"/>
    <property type="molecule type" value="Genomic_DNA"/>
</dbReference>
<keyword evidence="1" id="KW-0812">Transmembrane</keyword>
<dbReference type="InterPro" id="IPR028087">
    <property type="entry name" value="Tad_N"/>
</dbReference>
<name>A0ABX1F0A2_9PROT</name>